<feature type="region of interest" description="Disordered" evidence="1">
    <location>
        <begin position="81"/>
        <end position="115"/>
    </location>
</feature>
<dbReference type="EMBL" id="OZ034813">
    <property type="protein sequence ID" value="CAL1354591.1"/>
    <property type="molecule type" value="Genomic_DNA"/>
</dbReference>
<feature type="compositionally biased region" description="Polar residues" evidence="1">
    <location>
        <begin position="81"/>
        <end position="98"/>
    </location>
</feature>
<evidence type="ECO:0000313" key="3">
    <source>
        <dbReference type="Proteomes" id="UP001497516"/>
    </source>
</evidence>
<evidence type="ECO:0000313" key="2">
    <source>
        <dbReference type="EMBL" id="CAL1354591.1"/>
    </source>
</evidence>
<name>A0AAV2CFC4_9ROSI</name>
<sequence length="213" mass="22906">MEYNPAAWGRWMSVAPEGTLLDPDTFRPINLFRAALLCAKDAIPPLETSLSDLRLNPSPYPSNPMLALPAAPPQVLGTATGVGSSFARSPSSVGSTSPPCVPKAEPITPPTSRGKQLLLEYPPSPPTKYVNALRIRISDDDLLVDWKRLAADMESEGSPTSLLAPTEKKAFRSLAFLADVDATCKDLEVALGPLKVENSSCRLWSTVQPESFC</sequence>
<reference evidence="2 3" key="1">
    <citation type="submission" date="2024-04" db="EMBL/GenBank/DDBJ databases">
        <authorList>
            <person name="Fracassetti M."/>
        </authorList>
    </citation>
    <scope>NUCLEOTIDE SEQUENCE [LARGE SCALE GENOMIC DNA]</scope>
</reference>
<gene>
    <name evidence="2" type="ORF">LTRI10_LOCUS2392</name>
</gene>
<proteinExistence type="predicted"/>
<organism evidence="2 3">
    <name type="scientific">Linum trigynum</name>
    <dbReference type="NCBI Taxonomy" id="586398"/>
    <lineage>
        <taxon>Eukaryota</taxon>
        <taxon>Viridiplantae</taxon>
        <taxon>Streptophyta</taxon>
        <taxon>Embryophyta</taxon>
        <taxon>Tracheophyta</taxon>
        <taxon>Spermatophyta</taxon>
        <taxon>Magnoliopsida</taxon>
        <taxon>eudicotyledons</taxon>
        <taxon>Gunneridae</taxon>
        <taxon>Pentapetalae</taxon>
        <taxon>rosids</taxon>
        <taxon>fabids</taxon>
        <taxon>Malpighiales</taxon>
        <taxon>Linaceae</taxon>
        <taxon>Linum</taxon>
    </lineage>
</organism>
<accession>A0AAV2CFC4</accession>
<dbReference type="Proteomes" id="UP001497516">
    <property type="component" value="Chromosome 1"/>
</dbReference>
<dbReference type="AlphaFoldDB" id="A0AAV2CFC4"/>
<evidence type="ECO:0000256" key="1">
    <source>
        <dbReference type="SAM" id="MobiDB-lite"/>
    </source>
</evidence>
<protein>
    <submittedName>
        <fullName evidence="2">Uncharacterized protein</fullName>
    </submittedName>
</protein>
<keyword evidence="3" id="KW-1185">Reference proteome</keyword>